<dbReference type="PANTHER" id="PTHR43547">
    <property type="entry name" value="TWO-COMPONENT HISTIDINE KINASE"/>
    <property type="match status" value="1"/>
</dbReference>
<dbReference type="InterPro" id="IPR011123">
    <property type="entry name" value="Y_Y_Y"/>
</dbReference>
<keyword evidence="9" id="KW-0812">Transmembrane</keyword>
<dbReference type="SMART" id="SM00387">
    <property type="entry name" value="HATPase_c"/>
    <property type="match status" value="1"/>
</dbReference>
<dbReference type="Pfam" id="PF00512">
    <property type="entry name" value="HisKA"/>
    <property type="match status" value="1"/>
</dbReference>
<keyword evidence="6 12" id="KW-0418">Kinase</keyword>
<dbReference type="InterPro" id="IPR004358">
    <property type="entry name" value="Sig_transdc_His_kin-like_C"/>
</dbReference>
<dbReference type="Pfam" id="PF02518">
    <property type="entry name" value="HATPase_c"/>
    <property type="match status" value="1"/>
</dbReference>
<dbReference type="GO" id="GO:0000155">
    <property type="term" value="F:phosphorelay sensor kinase activity"/>
    <property type="evidence" value="ECO:0007669"/>
    <property type="project" value="InterPro"/>
</dbReference>
<dbReference type="EMBL" id="JAESWA010000022">
    <property type="protein sequence ID" value="MBL4932223.1"/>
    <property type="molecule type" value="Genomic_DNA"/>
</dbReference>
<feature type="transmembrane region" description="Helical" evidence="9">
    <location>
        <begin position="793"/>
        <end position="814"/>
    </location>
</feature>
<dbReference type="InterPro" id="IPR003661">
    <property type="entry name" value="HisK_dim/P_dom"/>
</dbReference>
<dbReference type="SMART" id="SM00388">
    <property type="entry name" value="HisKA"/>
    <property type="match status" value="1"/>
</dbReference>
<evidence type="ECO:0000256" key="2">
    <source>
        <dbReference type="ARBA" id="ARBA00012438"/>
    </source>
</evidence>
<evidence type="ECO:0000313" key="12">
    <source>
        <dbReference type="EMBL" id="MBL4932223.1"/>
    </source>
</evidence>
<feature type="signal peptide" evidence="10">
    <location>
        <begin position="1"/>
        <end position="27"/>
    </location>
</feature>
<dbReference type="AlphaFoldDB" id="A0A937FHP0"/>
<dbReference type="Gene3D" id="1.10.287.130">
    <property type="match status" value="1"/>
</dbReference>
<feature type="domain" description="Histidine kinase" evidence="11">
    <location>
        <begin position="852"/>
        <end position="1073"/>
    </location>
</feature>
<evidence type="ECO:0000313" key="13">
    <source>
        <dbReference type="Proteomes" id="UP000623681"/>
    </source>
</evidence>
<dbReference type="SUPFAM" id="SSF55874">
    <property type="entry name" value="ATPase domain of HSP90 chaperone/DNA topoisomerase II/histidine kinase"/>
    <property type="match status" value="1"/>
</dbReference>
<evidence type="ECO:0000256" key="6">
    <source>
        <dbReference type="ARBA" id="ARBA00022777"/>
    </source>
</evidence>
<evidence type="ECO:0000256" key="7">
    <source>
        <dbReference type="ARBA" id="ARBA00022840"/>
    </source>
</evidence>
<proteinExistence type="predicted"/>
<keyword evidence="10" id="KW-0732">Signal</keyword>
<keyword evidence="8" id="KW-0902">Two-component regulatory system</keyword>
<dbReference type="Pfam" id="PF07494">
    <property type="entry name" value="Reg_prop"/>
    <property type="match status" value="8"/>
</dbReference>
<dbReference type="InterPro" id="IPR011110">
    <property type="entry name" value="Reg_prop"/>
</dbReference>
<dbReference type="InterPro" id="IPR015943">
    <property type="entry name" value="WD40/YVTN_repeat-like_dom_sf"/>
</dbReference>
<feature type="chain" id="PRO_5037459463" description="histidine kinase" evidence="10">
    <location>
        <begin position="28"/>
        <end position="1077"/>
    </location>
</feature>
<dbReference type="SUPFAM" id="SSF63829">
    <property type="entry name" value="Calcium-dependent phosphotriesterase"/>
    <property type="match status" value="3"/>
</dbReference>
<dbReference type="InterPro" id="IPR005467">
    <property type="entry name" value="His_kinase_dom"/>
</dbReference>
<dbReference type="InterPro" id="IPR003594">
    <property type="entry name" value="HATPase_dom"/>
</dbReference>
<evidence type="ECO:0000256" key="1">
    <source>
        <dbReference type="ARBA" id="ARBA00000085"/>
    </source>
</evidence>
<dbReference type="FunFam" id="3.30.565.10:FF:000037">
    <property type="entry name" value="Hybrid sensor histidine kinase/response regulator"/>
    <property type="match status" value="1"/>
</dbReference>
<evidence type="ECO:0000259" key="11">
    <source>
        <dbReference type="PROSITE" id="PS50109"/>
    </source>
</evidence>
<evidence type="ECO:0000256" key="4">
    <source>
        <dbReference type="ARBA" id="ARBA00022679"/>
    </source>
</evidence>
<dbReference type="InterPro" id="IPR036890">
    <property type="entry name" value="HATPase_C_sf"/>
</dbReference>
<dbReference type="PROSITE" id="PS50109">
    <property type="entry name" value="HIS_KIN"/>
    <property type="match status" value="1"/>
</dbReference>
<keyword evidence="4" id="KW-0808">Transferase</keyword>
<dbReference type="PRINTS" id="PR00344">
    <property type="entry name" value="BCTRLSENSOR"/>
</dbReference>
<dbReference type="Proteomes" id="UP000623681">
    <property type="component" value="Unassembled WGS sequence"/>
</dbReference>
<gene>
    <name evidence="12" type="ORF">JK634_10430</name>
</gene>
<evidence type="ECO:0000256" key="9">
    <source>
        <dbReference type="SAM" id="Phobius"/>
    </source>
</evidence>
<evidence type="ECO:0000256" key="8">
    <source>
        <dbReference type="ARBA" id="ARBA00023012"/>
    </source>
</evidence>
<dbReference type="SUPFAM" id="SSF47384">
    <property type="entry name" value="Homodimeric domain of signal transducing histidine kinase"/>
    <property type="match status" value="1"/>
</dbReference>
<comment type="caution">
    <text evidence="12">The sequence shown here is derived from an EMBL/GenBank/DDBJ whole genome shotgun (WGS) entry which is preliminary data.</text>
</comment>
<keyword evidence="9" id="KW-1133">Transmembrane helix</keyword>
<keyword evidence="7" id="KW-0067">ATP-binding</keyword>
<accession>A0A937FHP0</accession>
<dbReference type="RefSeq" id="WP_202767591.1">
    <property type="nucleotide sequence ID" value="NZ_JAESWA010000022.1"/>
</dbReference>
<protein>
    <recommendedName>
        <fullName evidence="2">histidine kinase</fullName>
        <ecNumber evidence="2">2.7.13.3</ecNumber>
    </recommendedName>
</protein>
<dbReference type="PANTHER" id="PTHR43547:SF2">
    <property type="entry name" value="HYBRID SIGNAL TRANSDUCTION HISTIDINE KINASE C"/>
    <property type="match status" value="1"/>
</dbReference>
<dbReference type="GO" id="GO:0005524">
    <property type="term" value="F:ATP binding"/>
    <property type="evidence" value="ECO:0007669"/>
    <property type="project" value="UniProtKB-KW"/>
</dbReference>
<dbReference type="EC" id="2.7.13.3" evidence="2"/>
<reference evidence="12" key="1">
    <citation type="submission" date="2021-01" db="EMBL/GenBank/DDBJ databases">
        <title>Genome public.</title>
        <authorList>
            <person name="Liu C."/>
            <person name="Sun Q."/>
        </authorList>
    </citation>
    <scope>NUCLEOTIDE SEQUENCE</scope>
    <source>
        <strain evidence="12">YIM B02565</strain>
    </source>
</reference>
<sequence length="1077" mass="123267">MRNIARRCILFLMVCSLGLNLSVVTFAYNNPKINFSRITIDDGLSQASVQTILQDKSGYMWFGTSDGLNRTDGQEFKILKYSDKQNDSISSSYISDMIEDEEDNFWVGTSNGLNKLNKDGKLIKKYGMNNSNEGLSHYNIWAVTEDKNGDIWIGTENGLDIFDKKNETFKKYFYSKDVEIGLSNNFVTALTFDDNGNAWIGTKDGLNFYDVKTKKFKRFTNENENTQLKNDYIKRLLYYDNKIWIATNGGGLSVYDISNNVFKTYVNNESDNMSLPSDSVECLYKDKDNNIWVGTDKGLAIYKKDTDNFAVYNNKFYDSQSLVNDVVLSIYQDESGIMWIGTYNGVSYFNPINSFNHFKKNPIDDNSLNDNEIEGFYEDNEGVLWVGTSEGGLNSMDRKTGKVSHYMFSPTDENSISSDSVWGITGYGDKYVYIATSNGLNRFDKETGKFKRYDLSELTNGLVSSESRFLYIDSEGLLWIGTRNGLAAFNPKTEVFTYTDLLSVSNITDKLITSIYEDINGNMWFGCGLDGGLIKYNRRTDKLRIYKNEINNPKSLSINSIKSINGDSKGTIWIATNHGLNSFNVSKEEFTRYTEDQGLANDYCYGVLIDKENNPWVSTNGGISKIDMSSNRVINYDVSDGLQSTEFNAYSFYKSKSGEMFFGGINGFNNFYPENVVKNYYLTNVRVSSFKIYDKAIDFTQNIDLKYNENYFTISYFLPDYRNTKKIKYEYMLEGVDKDWVESDNRNYAMYTNVDPGKYVFKVKARNSSGIWSAPTEIEINVNNPPWKTPGAYFLYAMLLALVIYLIWNYVYILENMVNQRTVQLNKELQENKVLYNKVIENERYKNNYFINLSHELRTPLNVILSSIQLIRTLNQENKLKKDKIEQYVEVLDKNSNRLLKNINNIIDTSRIESGNYRLNLEKVDIVYLVEEVALSMKDFIESNGLELIIDPEVEEKQILCDANEIEKCIINLIGNAVKFTPENGSIYIRILDLHDKIEISVKDTGVGIKKEYIDIIFNRFAQAYNTITEEHGGSGLGLTLVKHLVTLHGGDIRVSSEVGKGSEFIITLPTNIEVEN</sequence>
<dbReference type="CDD" id="cd00082">
    <property type="entry name" value="HisKA"/>
    <property type="match status" value="1"/>
</dbReference>
<keyword evidence="5" id="KW-0547">Nucleotide-binding</keyword>
<dbReference type="Pfam" id="PF07495">
    <property type="entry name" value="Y_Y_Y"/>
    <property type="match status" value="1"/>
</dbReference>
<dbReference type="InterPro" id="IPR036097">
    <property type="entry name" value="HisK_dim/P_sf"/>
</dbReference>
<comment type="catalytic activity">
    <reaction evidence="1">
        <text>ATP + protein L-histidine = ADP + protein N-phospho-L-histidine.</text>
        <dbReference type="EC" id="2.7.13.3"/>
    </reaction>
</comment>
<dbReference type="CDD" id="cd16922">
    <property type="entry name" value="HATPase_EvgS-ArcB-TorS-like"/>
    <property type="match status" value="1"/>
</dbReference>
<organism evidence="12 13">
    <name type="scientific">Clostridium paridis</name>
    <dbReference type="NCBI Taxonomy" id="2803863"/>
    <lineage>
        <taxon>Bacteria</taxon>
        <taxon>Bacillati</taxon>
        <taxon>Bacillota</taxon>
        <taxon>Clostridia</taxon>
        <taxon>Eubacteriales</taxon>
        <taxon>Clostridiaceae</taxon>
        <taxon>Clostridium</taxon>
    </lineage>
</organism>
<dbReference type="Gene3D" id="2.130.10.10">
    <property type="entry name" value="YVTN repeat-like/Quinoprotein amine dehydrogenase"/>
    <property type="match status" value="3"/>
</dbReference>
<dbReference type="InterPro" id="IPR013783">
    <property type="entry name" value="Ig-like_fold"/>
</dbReference>
<keyword evidence="3" id="KW-0597">Phosphoprotein</keyword>
<dbReference type="Gene3D" id="2.60.40.10">
    <property type="entry name" value="Immunoglobulins"/>
    <property type="match status" value="1"/>
</dbReference>
<dbReference type="Gene3D" id="3.30.565.10">
    <property type="entry name" value="Histidine kinase-like ATPase, C-terminal domain"/>
    <property type="match status" value="1"/>
</dbReference>
<evidence type="ECO:0000256" key="3">
    <source>
        <dbReference type="ARBA" id="ARBA00022553"/>
    </source>
</evidence>
<name>A0A937FHP0_9CLOT</name>
<evidence type="ECO:0000256" key="5">
    <source>
        <dbReference type="ARBA" id="ARBA00022741"/>
    </source>
</evidence>
<keyword evidence="13" id="KW-1185">Reference proteome</keyword>
<keyword evidence="9" id="KW-0472">Membrane</keyword>
<evidence type="ECO:0000256" key="10">
    <source>
        <dbReference type="SAM" id="SignalP"/>
    </source>
</evidence>